<dbReference type="GO" id="GO:0006355">
    <property type="term" value="P:regulation of DNA-templated transcription"/>
    <property type="evidence" value="ECO:0007669"/>
    <property type="project" value="UniProtKB-ARBA"/>
</dbReference>
<sequence>MGRPRSRTGESLPCDFCSERAAVLYCRADSARLCLFCDQHVHSANSLSRKHIRSQICDNCDAKPVSVRCFTDNLILCQECDWDAHGSSPVSASHDRTSVDGFSGCPSALELAALWGQDLDDKKQPGLPGQHNQNSLTQSVAFGFQELLVPCEDALFFADMTFGEILDLPKRQNSSCGRYKHVIHEQLLELSKQDVVDGHDDGGGCGNGGGGVCGENTVPGTSNRRNACGRKLDRIDMSVIGCGATSSAVSPVPSQGEVFMSRPTMPAQGDLKESVNGDTLWESNPIGNAQSSLMQIWDFNLGRMRGHEEPDLLEVGYVTNSACFTIKSYGELMKETSFTSTKDVEEIYHFSCPLARKDITSFMDIDNPAVSQETANSESNNLPILRNSSDCMHSKPKGFLDVSKDKCDSQVSGQTIPAGNNTEKTPATTKADMDLLAQHRDYAMLRYKEKKKTRRYDKHIRYESRKARADTRSRVKGRFVKAIEASNG</sequence>
<protein>
    <submittedName>
        <fullName evidence="13">Uncharacterized protein</fullName>
    </submittedName>
</protein>
<feature type="domain" description="B box-type" evidence="11">
    <location>
        <begin position="9"/>
        <end position="56"/>
    </location>
</feature>
<dbReference type="GO" id="GO:0008270">
    <property type="term" value="F:zinc ion binding"/>
    <property type="evidence" value="ECO:0007669"/>
    <property type="project" value="UniProtKB-KW"/>
</dbReference>
<name>A0AAN7KHJ4_9MYRT</name>
<evidence type="ECO:0000256" key="10">
    <source>
        <dbReference type="SAM" id="MobiDB-lite"/>
    </source>
</evidence>
<keyword evidence="7 9" id="KW-0539">Nucleus</keyword>
<gene>
    <name evidence="13" type="ORF">SAY87_013589</name>
</gene>
<dbReference type="PROSITE" id="PS50119">
    <property type="entry name" value="ZF_BBOX"/>
    <property type="match status" value="2"/>
</dbReference>
<evidence type="ECO:0000256" key="2">
    <source>
        <dbReference type="ARBA" id="ARBA00010024"/>
    </source>
</evidence>
<evidence type="ECO:0000256" key="9">
    <source>
        <dbReference type="PROSITE-ProRule" id="PRU00357"/>
    </source>
</evidence>
<comment type="subcellular location">
    <subcellularLocation>
        <location evidence="1 9">Nucleus</location>
    </subcellularLocation>
</comment>
<evidence type="ECO:0000256" key="6">
    <source>
        <dbReference type="ARBA" id="ARBA00022833"/>
    </source>
</evidence>
<dbReference type="Pfam" id="PF06203">
    <property type="entry name" value="CCT"/>
    <property type="match status" value="1"/>
</dbReference>
<dbReference type="Pfam" id="PF00643">
    <property type="entry name" value="zf-B_box"/>
    <property type="match status" value="1"/>
</dbReference>
<evidence type="ECO:0000256" key="8">
    <source>
        <dbReference type="PROSITE-ProRule" id="PRU00024"/>
    </source>
</evidence>
<evidence type="ECO:0000259" key="11">
    <source>
        <dbReference type="PROSITE" id="PS50119"/>
    </source>
</evidence>
<evidence type="ECO:0000256" key="5">
    <source>
        <dbReference type="ARBA" id="ARBA00022771"/>
    </source>
</evidence>
<dbReference type="PROSITE" id="PS51017">
    <property type="entry name" value="CCT"/>
    <property type="match status" value="1"/>
</dbReference>
<dbReference type="CDD" id="cd19821">
    <property type="entry name" value="Bbox1_BBX-like"/>
    <property type="match status" value="2"/>
</dbReference>
<dbReference type="Proteomes" id="UP001345219">
    <property type="component" value="Chromosome 11"/>
</dbReference>
<dbReference type="EMBL" id="JAXIOK010000008">
    <property type="protein sequence ID" value="KAK4764151.1"/>
    <property type="molecule type" value="Genomic_DNA"/>
</dbReference>
<evidence type="ECO:0000256" key="4">
    <source>
        <dbReference type="ARBA" id="ARBA00022737"/>
    </source>
</evidence>
<evidence type="ECO:0000256" key="3">
    <source>
        <dbReference type="ARBA" id="ARBA00022723"/>
    </source>
</evidence>
<dbReference type="InterPro" id="IPR000315">
    <property type="entry name" value="Znf_B-box"/>
</dbReference>
<feature type="region of interest" description="Disordered" evidence="10">
    <location>
        <begin position="201"/>
        <end position="226"/>
    </location>
</feature>
<dbReference type="InterPro" id="IPR049808">
    <property type="entry name" value="CONSTANS-like_Bbox1"/>
</dbReference>
<comment type="caution">
    <text evidence="13">The sequence shown here is derived from an EMBL/GenBank/DDBJ whole genome shotgun (WGS) entry which is preliminary data.</text>
</comment>
<proteinExistence type="inferred from homology"/>
<keyword evidence="3" id="KW-0479">Metal-binding</keyword>
<dbReference type="PANTHER" id="PTHR31717:SF45">
    <property type="entry name" value="ZINC FINGER PROTEIN CONSTANS-LIKE 14-RELATED"/>
    <property type="match status" value="1"/>
</dbReference>
<dbReference type="SMART" id="SM00336">
    <property type="entry name" value="BBOX"/>
    <property type="match status" value="2"/>
</dbReference>
<keyword evidence="4" id="KW-0677">Repeat</keyword>
<evidence type="ECO:0000256" key="1">
    <source>
        <dbReference type="ARBA" id="ARBA00004123"/>
    </source>
</evidence>
<keyword evidence="5 8" id="KW-0863">Zinc-finger</keyword>
<evidence type="ECO:0000256" key="7">
    <source>
        <dbReference type="ARBA" id="ARBA00023242"/>
    </source>
</evidence>
<feature type="domain" description="CCT" evidence="12">
    <location>
        <begin position="440"/>
        <end position="482"/>
    </location>
</feature>
<keyword evidence="14" id="KW-1185">Reference proteome</keyword>
<dbReference type="AlphaFoldDB" id="A0AAN7KHJ4"/>
<dbReference type="PANTHER" id="PTHR31717">
    <property type="entry name" value="ZINC FINGER PROTEIN CONSTANS-LIKE 10"/>
    <property type="match status" value="1"/>
</dbReference>
<feature type="domain" description="B box-type" evidence="11">
    <location>
        <begin position="52"/>
        <end position="99"/>
    </location>
</feature>
<reference evidence="13 14" key="1">
    <citation type="journal article" date="2023" name="Hortic Res">
        <title>Pangenome of water caltrop reveals structural variations and asymmetric subgenome divergence after allopolyploidization.</title>
        <authorList>
            <person name="Zhang X."/>
            <person name="Chen Y."/>
            <person name="Wang L."/>
            <person name="Yuan Y."/>
            <person name="Fang M."/>
            <person name="Shi L."/>
            <person name="Lu R."/>
            <person name="Comes H.P."/>
            <person name="Ma Y."/>
            <person name="Chen Y."/>
            <person name="Huang G."/>
            <person name="Zhou Y."/>
            <person name="Zheng Z."/>
            <person name="Qiu Y."/>
        </authorList>
    </citation>
    <scope>NUCLEOTIDE SEQUENCE [LARGE SCALE GENOMIC DNA]</scope>
    <source>
        <tissue evidence="13">Roots</tissue>
    </source>
</reference>
<accession>A0AAN7KHJ4</accession>
<keyword evidence="6" id="KW-0862">Zinc</keyword>
<organism evidence="13 14">
    <name type="scientific">Trapa incisa</name>
    <dbReference type="NCBI Taxonomy" id="236973"/>
    <lineage>
        <taxon>Eukaryota</taxon>
        <taxon>Viridiplantae</taxon>
        <taxon>Streptophyta</taxon>
        <taxon>Embryophyta</taxon>
        <taxon>Tracheophyta</taxon>
        <taxon>Spermatophyta</taxon>
        <taxon>Magnoliopsida</taxon>
        <taxon>eudicotyledons</taxon>
        <taxon>Gunneridae</taxon>
        <taxon>Pentapetalae</taxon>
        <taxon>rosids</taxon>
        <taxon>malvids</taxon>
        <taxon>Myrtales</taxon>
        <taxon>Lythraceae</taxon>
        <taxon>Trapa</taxon>
    </lineage>
</organism>
<dbReference type="GO" id="GO:0005634">
    <property type="term" value="C:nucleus"/>
    <property type="evidence" value="ECO:0007669"/>
    <property type="project" value="UniProtKB-SubCell"/>
</dbReference>
<evidence type="ECO:0000259" key="12">
    <source>
        <dbReference type="PROSITE" id="PS51017"/>
    </source>
</evidence>
<evidence type="ECO:0000313" key="14">
    <source>
        <dbReference type="Proteomes" id="UP001345219"/>
    </source>
</evidence>
<evidence type="ECO:0000313" key="13">
    <source>
        <dbReference type="EMBL" id="KAK4764151.1"/>
    </source>
</evidence>
<dbReference type="InterPro" id="IPR010402">
    <property type="entry name" value="CCT_domain"/>
</dbReference>
<feature type="compositionally biased region" description="Gly residues" evidence="10">
    <location>
        <begin position="203"/>
        <end position="213"/>
    </location>
</feature>
<comment type="similarity">
    <text evidence="2">Belongs to the CONSTANS family.</text>
</comment>